<dbReference type="Proteomes" id="UP000800094">
    <property type="component" value="Unassembled WGS sequence"/>
</dbReference>
<reference evidence="2" key="1">
    <citation type="journal article" date="2020" name="Stud. Mycol.">
        <title>101 Dothideomycetes genomes: a test case for predicting lifestyles and emergence of pathogens.</title>
        <authorList>
            <person name="Haridas S."/>
            <person name="Albert R."/>
            <person name="Binder M."/>
            <person name="Bloem J."/>
            <person name="Labutti K."/>
            <person name="Salamov A."/>
            <person name="Andreopoulos B."/>
            <person name="Baker S."/>
            <person name="Barry K."/>
            <person name="Bills G."/>
            <person name="Bluhm B."/>
            <person name="Cannon C."/>
            <person name="Castanera R."/>
            <person name="Culley D."/>
            <person name="Daum C."/>
            <person name="Ezra D."/>
            <person name="Gonzalez J."/>
            <person name="Henrissat B."/>
            <person name="Kuo A."/>
            <person name="Liang C."/>
            <person name="Lipzen A."/>
            <person name="Lutzoni F."/>
            <person name="Magnuson J."/>
            <person name="Mondo S."/>
            <person name="Nolan M."/>
            <person name="Ohm R."/>
            <person name="Pangilinan J."/>
            <person name="Park H.-J."/>
            <person name="Ramirez L."/>
            <person name="Alfaro M."/>
            <person name="Sun H."/>
            <person name="Tritt A."/>
            <person name="Yoshinaga Y."/>
            <person name="Zwiers L.-H."/>
            <person name="Turgeon B."/>
            <person name="Goodwin S."/>
            <person name="Spatafora J."/>
            <person name="Crous P."/>
            <person name="Grigoriev I."/>
        </authorList>
    </citation>
    <scope>NUCLEOTIDE SEQUENCE</scope>
    <source>
        <strain evidence="2">CBS 122368</strain>
    </source>
</reference>
<organism evidence="2 3">
    <name type="scientific">Trematosphaeria pertusa</name>
    <dbReference type="NCBI Taxonomy" id="390896"/>
    <lineage>
        <taxon>Eukaryota</taxon>
        <taxon>Fungi</taxon>
        <taxon>Dikarya</taxon>
        <taxon>Ascomycota</taxon>
        <taxon>Pezizomycotina</taxon>
        <taxon>Dothideomycetes</taxon>
        <taxon>Pleosporomycetidae</taxon>
        <taxon>Pleosporales</taxon>
        <taxon>Massarineae</taxon>
        <taxon>Trematosphaeriaceae</taxon>
        <taxon>Trematosphaeria</taxon>
    </lineage>
</organism>
<name>A0A6A6IF68_9PLEO</name>
<accession>A0A6A6IF68</accession>
<dbReference type="EMBL" id="ML987196">
    <property type="protein sequence ID" value="KAF2248163.1"/>
    <property type="molecule type" value="Genomic_DNA"/>
</dbReference>
<evidence type="ECO:0000256" key="1">
    <source>
        <dbReference type="SAM" id="MobiDB-lite"/>
    </source>
</evidence>
<protein>
    <submittedName>
        <fullName evidence="2">Uncharacterized protein</fullName>
    </submittedName>
</protein>
<sequence>MFILSHIDELFTRRAGPHGASLVQSAAGGVHRAADRNPHRSRAFTPLVLLCHLGSRSPSHYVSPSSLRASGDARYGLTAGAVSVPPRHRHASVTRPHATSGLQDDDERRRAERVLSSSTRFSFLPRTSPAGQGQISRMASRASIIIASYYMQLDDLPYVWNNSLQQSISCHTTSFLD</sequence>
<dbReference type="GeneID" id="54575478"/>
<evidence type="ECO:0000313" key="2">
    <source>
        <dbReference type="EMBL" id="KAF2248163.1"/>
    </source>
</evidence>
<gene>
    <name evidence="2" type="ORF">BU26DRAFT_328219</name>
</gene>
<feature type="region of interest" description="Disordered" evidence="1">
    <location>
        <begin position="85"/>
        <end position="109"/>
    </location>
</feature>
<dbReference type="RefSeq" id="XP_033683167.1">
    <property type="nucleotide sequence ID" value="XM_033822148.1"/>
</dbReference>
<proteinExistence type="predicted"/>
<evidence type="ECO:0000313" key="3">
    <source>
        <dbReference type="Proteomes" id="UP000800094"/>
    </source>
</evidence>
<keyword evidence="3" id="KW-1185">Reference proteome</keyword>
<dbReference type="AlphaFoldDB" id="A0A6A6IF68"/>